<dbReference type="SMART" id="SM00448">
    <property type="entry name" value="REC"/>
    <property type="match status" value="1"/>
</dbReference>
<keyword evidence="5" id="KW-0804">Transcription</keyword>
<dbReference type="AlphaFoldDB" id="A0A068NP68"/>
<evidence type="ECO:0000313" key="10">
    <source>
        <dbReference type="EMBL" id="AIE85353.1"/>
    </source>
</evidence>
<evidence type="ECO:0000256" key="7">
    <source>
        <dbReference type="PROSITE-ProRule" id="PRU01091"/>
    </source>
</evidence>
<dbReference type="CDD" id="cd00383">
    <property type="entry name" value="trans_reg_C"/>
    <property type="match status" value="1"/>
</dbReference>
<evidence type="ECO:0000256" key="5">
    <source>
        <dbReference type="ARBA" id="ARBA00023163"/>
    </source>
</evidence>
<dbReference type="Gene3D" id="1.10.10.10">
    <property type="entry name" value="Winged helix-like DNA-binding domain superfamily/Winged helix DNA-binding domain"/>
    <property type="match status" value="1"/>
</dbReference>
<dbReference type="InterPro" id="IPR001789">
    <property type="entry name" value="Sig_transdc_resp-reg_receiver"/>
</dbReference>
<dbReference type="GO" id="GO:0000156">
    <property type="term" value="F:phosphorelay response regulator activity"/>
    <property type="evidence" value="ECO:0007669"/>
    <property type="project" value="TreeGrafter"/>
</dbReference>
<dbReference type="InterPro" id="IPR039420">
    <property type="entry name" value="WalR-like"/>
</dbReference>
<dbReference type="Proteomes" id="UP000027982">
    <property type="component" value="Chromosome"/>
</dbReference>
<sequence>MDARLLVVDDDRFLLENVARLLQSQGYEVATASSGEEGLRAVERQIPDMAVLDVSLPDFDGITLCRRLRAIHRFPILMLTARSEAMDKVIGLEVGADDYLTKPFDPSELIARVRAHLRRAQEYASAPATSRKRIGGLEIDHDTREALIDGKPIELTKREFELLAHLAANAGRVLTRESLFERNWGFDIEFSSNSLDVHIYRLRKKIEPDPDHPTYIHTVRGYGYRLEAV</sequence>
<accession>A0A068NP68</accession>
<evidence type="ECO:0000256" key="6">
    <source>
        <dbReference type="PROSITE-ProRule" id="PRU00169"/>
    </source>
</evidence>
<evidence type="ECO:0000313" key="11">
    <source>
        <dbReference type="Proteomes" id="UP000027982"/>
    </source>
</evidence>
<dbReference type="Gene3D" id="3.40.50.2300">
    <property type="match status" value="1"/>
</dbReference>
<dbReference type="PANTHER" id="PTHR48111:SF1">
    <property type="entry name" value="TWO-COMPONENT RESPONSE REGULATOR ORR33"/>
    <property type="match status" value="1"/>
</dbReference>
<name>A0A068NP68_FIMGI</name>
<proteinExistence type="predicted"/>
<dbReference type="SMART" id="SM00862">
    <property type="entry name" value="Trans_reg_C"/>
    <property type="match status" value="1"/>
</dbReference>
<dbReference type="PROSITE" id="PS50110">
    <property type="entry name" value="RESPONSE_REGULATORY"/>
    <property type="match status" value="1"/>
</dbReference>
<dbReference type="KEGG" id="fgi:OP10G_1985"/>
<dbReference type="GO" id="GO:0005829">
    <property type="term" value="C:cytosol"/>
    <property type="evidence" value="ECO:0007669"/>
    <property type="project" value="TreeGrafter"/>
</dbReference>
<evidence type="ECO:0000256" key="4">
    <source>
        <dbReference type="ARBA" id="ARBA00023125"/>
    </source>
</evidence>
<dbReference type="CDD" id="cd17574">
    <property type="entry name" value="REC_OmpR"/>
    <property type="match status" value="1"/>
</dbReference>
<dbReference type="GO" id="GO:0032993">
    <property type="term" value="C:protein-DNA complex"/>
    <property type="evidence" value="ECO:0007669"/>
    <property type="project" value="TreeGrafter"/>
</dbReference>
<evidence type="ECO:0000256" key="3">
    <source>
        <dbReference type="ARBA" id="ARBA00023015"/>
    </source>
</evidence>
<feature type="domain" description="OmpR/PhoB-type" evidence="9">
    <location>
        <begin position="129"/>
        <end position="228"/>
    </location>
</feature>
<dbReference type="GO" id="GO:0006355">
    <property type="term" value="P:regulation of DNA-templated transcription"/>
    <property type="evidence" value="ECO:0007669"/>
    <property type="project" value="InterPro"/>
</dbReference>
<dbReference type="SUPFAM" id="SSF46894">
    <property type="entry name" value="C-terminal effector domain of the bipartite response regulators"/>
    <property type="match status" value="1"/>
</dbReference>
<evidence type="ECO:0000259" key="8">
    <source>
        <dbReference type="PROSITE" id="PS50110"/>
    </source>
</evidence>
<keyword evidence="4 7" id="KW-0238">DNA-binding</keyword>
<evidence type="ECO:0000256" key="2">
    <source>
        <dbReference type="ARBA" id="ARBA00023012"/>
    </source>
</evidence>
<evidence type="ECO:0000259" key="9">
    <source>
        <dbReference type="PROSITE" id="PS51755"/>
    </source>
</evidence>
<keyword evidence="2" id="KW-0902">Two-component regulatory system</keyword>
<feature type="domain" description="Response regulatory" evidence="8">
    <location>
        <begin position="4"/>
        <end position="117"/>
    </location>
</feature>
<gene>
    <name evidence="10" type="ORF">OP10G_1985</name>
</gene>
<dbReference type="PROSITE" id="PS51755">
    <property type="entry name" value="OMPR_PHOB"/>
    <property type="match status" value="1"/>
</dbReference>
<dbReference type="FunFam" id="1.10.10.10:FF:000018">
    <property type="entry name" value="DNA-binding response regulator ResD"/>
    <property type="match status" value="1"/>
</dbReference>
<organism evidence="10 11">
    <name type="scientific">Fimbriimonas ginsengisoli Gsoil 348</name>
    <dbReference type="NCBI Taxonomy" id="661478"/>
    <lineage>
        <taxon>Bacteria</taxon>
        <taxon>Bacillati</taxon>
        <taxon>Armatimonadota</taxon>
        <taxon>Fimbriimonadia</taxon>
        <taxon>Fimbriimonadales</taxon>
        <taxon>Fimbriimonadaceae</taxon>
        <taxon>Fimbriimonas</taxon>
    </lineage>
</organism>
<dbReference type="Gene3D" id="6.10.250.690">
    <property type="match status" value="1"/>
</dbReference>
<dbReference type="PANTHER" id="PTHR48111">
    <property type="entry name" value="REGULATOR OF RPOS"/>
    <property type="match status" value="1"/>
</dbReference>
<keyword evidence="1 6" id="KW-0597">Phosphoprotein</keyword>
<dbReference type="RefSeq" id="WP_025226070.1">
    <property type="nucleotide sequence ID" value="NZ_CP007139.1"/>
</dbReference>
<dbReference type="Pfam" id="PF00072">
    <property type="entry name" value="Response_reg"/>
    <property type="match status" value="1"/>
</dbReference>
<dbReference type="FunFam" id="3.40.50.2300:FF:000001">
    <property type="entry name" value="DNA-binding response regulator PhoB"/>
    <property type="match status" value="1"/>
</dbReference>
<dbReference type="HOGENOM" id="CLU_000445_30_4_0"/>
<evidence type="ECO:0000256" key="1">
    <source>
        <dbReference type="ARBA" id="ARBA00022553"/>
    </source>
</evidence>
<dbReference type="SUPFAM" id="SSF52172">
    <property type="entry name" value="CheY-like"/>
    <property type="match status" value="1"/>
</dbReference>
<feature type="DNA-binding region" description="OmpR/PhoB-type" evidence="7">
    <location>
        <begin position="129"/>
        <end position="228"/>
    </location>
</feature>
<dbReference type="OrthoDB" id="9790442at2"/>
<keyword evidence="3" id="KW-0805">Transcription regulation</keyword>
<reference evidence="10 11" key="1">
    <citation type="journal article" date="2014" name="PLoS ONE">
        <title>The first complete genome sequence of the class fimbriimonadia in the phylum armatimonadetes.</title>
        <authorList>
            <person name="Hu Z.Y."/>
            <person name="Wang Y.Z."/>
            <person name="Im W.T."/>
            <person name="Wang S.Y."/>
            <person name="Zhao G.P."/>
            <person name="Zheng H.J."/>
            <person name="Quan Z.X."/>
        </authorList>
    </citation>
    <scope>NUCLEOTIDE SEQUENCE [LARGE SCALE GENOMIC DNA]</scope>
    <source>
        <strain evidence="10">Gsoil 348</strain>
    </source>
</reference>
<keyword evidence="11" id="KW-1185">Reference proteome</keyword>
<dbReference type="InterPro" id="IPR036388">
    <property type="entry name" value="WH-like_DNA-bd_sf"/>
</dbReference>
<dbReference type="InterPro" id="IPR001867">
    <property type="entry name" value="OmpR/PhoB-type_DNA-bd"/>
</dbReference>
<dbReference type="eggNOG" id="COG0745">
    <property type="taxonomic scope" value="Bacteria"/>
</dbReference>
<feature type="modified residue" description="4-aspartylphosphate" evidence="6">
    <location>
        <position position="53"/>
    </location>
</feature>
<dbReference type="Pfam" id="PF00486">
    <property type="entry name" value="Trans_reg_C"/>
    <property type="match status" value="1"/>
</dbReference>
<dbReference type="GO" id="GO:0000976">
    <property type="term" value="F:transcription cis-regulatory region binding"/>
    <property type="evidence" value="ECO:0007669"/>
    <property type="project" value="TreeGrafter"/>
</dbReference>
<dbReference type="InterPro" id="IPR011006">
    <property type="entry name" value="CheY-like_superfamily"/>
</dbReference>
<protein>
    <submittedName>
        <fullName evidence="10">Two component transcriptional regulator, winged helix family</fullName>
    </submittedName>
</protein>
<dbReference type="STRING" id="661478.OP10G_1985"/>
<dbReference type="InterPro" id="IPR016032">
    <property type="entry name" value="Sig_transdc_resp-reg_C-effctor"/>
</dbReference>
<dbReference type="EMBL" id="CP007139">
    <property type="protein sequence ID" value="AIE85353.1"/>
    <property type="molecule type" value="Genomic_DNA"/>
</dbReference>